<comment type="caution">
    <text evidence="1">The sequence shown here is derived from an EMBL/GenBank/DDBJ whole genome shotgun (WGS) entry which is preliminary data.</text>
</comment>
<sequence>MRVRRFAVAGLAPVVLAVAFIVSIVPSRAAPGSGARGQTDAALAASATRLHGLDNLRAAIDAVPSRYGGVATEGDASVTACDTGNDTNASADEGPTASVDNAIAALRQEGAAVTVKPCRYSLDDLHRVLAQVTASSLFAANGVTLRRWGIDYSANAVEIGVDATPSGFAAKVAAQWGSAVYLTVSPSVGLQSTTTMR</sequence>
<protein>
    <submittedName>
        <fullName evidence="1">Uncharacterized protein</fullName>
    </submittedName>
</protein>
<organism evidence="1 2">
    <name type="scientific">Flexivirga caeni</name>
    <dbReference type="NCBI Taxonomy" id="2294115"/>
    <lineage>
        <taxon>Bacteria</taxon>
        <taxon>Bacillati</taxon>
        <taxon>Actinomycetota</taxon>
        <taxon>Actinomycetes</taxon>
        <taxon>Micrococcales</taxon>
        <taxon>Dermacoccaceae</taxon>
        <taxon>Flexivirga</taxon>
    </lineage>
</organism>
<name>A0A3M9M744_9MICO</name>
<proteinExistence type="predicted"/>
<dbReference type="AlphaFoldDB" id="A0A3M9M744"/>
<keyword evidence="2" id="KW-1185">Reference proteome</keyword>
<evidence type="ECO:0000313" key="2">
    <source>
        <dbReference type="Proteomes" id="UP000271678"/>
    </source>
</evidence>
<dbReference type="EMBL" id="RJJQ01000011">
    <property type="protein sequence ID" value="RNI21399.1"/>
    <property type="molecule type" value="Genomic_DNA"/>
</dbReference>
<evidence type="ECO:0000313" key="1">
    <source>
        <dbReference type="EMBL" id="RNI21399.1"/>
    </source>
</evidence>
<gene>
    <name evidence="1" type="ORF">EFY87_12060</name>
</gene>
<reference evidence="1 2" key="1">
    <citation type="submission" date="2018-11" db="EMBL/GenBank/DDBJ databases">
        <title>Draft genome of Simplicispira Flexivirga sp. BO-16.</title>
        <authorList>
            <person name="Im W.T."/>
        </authorList>
    </citation>
    <scope>NUCLEOTIDE SEQUENCE [LARGE SCALE GENOMIC DNA]</scope>
    <source>
        <strain evidence="1 2">BO-16</strain>
    </source>
</reference>
<accession>A0A3M9M744</accession>
<dbReference type="Proteomes" id="UP000271678">
    <property type="component" value="Unassembled WGS sequence"/>
</dbReference>